<name>A0A429ZHJ4_9ENTE</name>
<evidence type="ECO:0000256" key="2">
    <source>
        <dbReference type="ARBA" id="ARBA00022475"/>
    </source>
</evidence>
<comment type="caution">
    <text evidence="8">The sequence shown here is derived from an EMBL/GenBank/DDBJ whole genome shotgun (WGS) entry which is preliminary data.</text>
</comment>
<keyword evidence="4 6" id="KW-1133">Transmembrane helix</keyword>
<dbReference type="InterPro" id="IPR050250">
    <property type="entry name" value="Macrolide_Exporter_MacB"/>
</dbReference>
<keyword evidence="2" id="KW-1003">Cell membrane</keyword>
<organism evidence="8 9">
    <name type="scientific">Vagococcus bubulae</name>
    <dbReference type="NCBI Taxonomy" id="1977868"/>
    <lineage>
        <taxon>Bacteria</taxon>
        <taxon>Bacillati</taxon>
        <taxon>Bacillota</taxon>
        <taxon>Bacilli</taxon>
        <taxon>Lactobacillales</taxon>
        <taxon>Enterococcaceae</taxon>
        <taxon>Vagococcus</taxon>
    </lineage>
</organism>
<evidence type="ECO:0000256" key="6">
    <source>
        <dbReference type="SAM" id="Phobius"/>
    </source>
</evidence>
<dbReference type="InterPro" id="IPR003838">
    <property type="entry name" value="ABC3_permease_C"/>
</dbReference>
<dbReference type="AlphaFoldDB" id="A0A429ZHJ4"/>
<feature type="transmembrane region" description="Helical" evidence="6">
    <location>
        <begin position="437"/>
        <end position="460"/>
    </location>
</feature>
<dbReference type="OrthoDB" id="9812886at2"/>
<gene>
    <name evidence="8" type="ORF">CBF36_07960</name>
</gene>
<evidence type="ECO:0000256" key="4">
    <source>
        <dbReference type="ARBA" id="ARBA00022989"/>
    </source>
</evidence>
<reference evidence="8 9" key="1">
    <citation type="submission" date="2017-05" db="EMBL/GenBank/DDBJ databases">
        <title>Vagococcus spp. assemblies.</title>
        <authorList>
            <person name="Gulvik C.A."/>
        </authorList>
    </citation>
    <scope>NUCLEOTIDE SEQUENCE [LARGE SCALE GENOMIC DNA]</scope>
    <source>
        <strain evidence="8 9">SS1994</strain>
    </source>
</reference>
<protein>
    <recommendedName>
        <fullName evidence="7">ABC3 transporter permease C-terminal domain-containing protein</fullName>
    </recommendedName>
</protein>
<dbReference type="EMBL" id="NGJT01000013">
    <property type="protein sequence ID" value="RST93139.1"/>
    <property type="molecule type" value="Genomic_DNA"/>
</dbReference>
<evidence type="ECO:0000256" key="5">
    <source>
        <dbReference type="ARBA" id="ARBA00023136"/>
    </source>
</evidence>
<feature type="transmembrane region" description="Helical" evidence="6">
    <location>
        <begin position="352"/>
        <end position="375"/>
    </location>
</feature>
<keyword evidence="9" id="KW-1185">Reference proteome</keyword>
<dbReference type="GO" id="GO:0005886">
    <property type="term" value="C:plasma membrane"/>
    <property type="evidence" value="ECO:0007669"/>
    <property type="project" value="UniProtKB-SubCell"/>
</dbReference>
<dbReference type="PANTHER" id="PTHR30572:SF9">
    <property type="entry name" value="ABC TRANSPORTER PERMEASE PROTEIN"/>
    <property type="match status" value="1"/>
</dbReference>
<evidence type="ECO:0000313" key="8">
    <source>
        <dbReference type="EMBL" id="RST93139.1"/>
    </source>
</evidence>
<evidence type="ECO:0000313" key="9">
    <source>
        <dbReference type="Proteomes" id="UP000288490"/>
    </source>
</evidence>
<sequence>MIRFFWGGIMMIILKRSIQSLKKLKKRTSILFLLFLIVVICLISGSVIKNSLQDMLNSAKKEVNPIATIETDLDSLMKDMMTGGQNSTSKPIDDELVEKVKKSDYVKEFSAYGSADVSTQYSEVASHNNTGSQDYIEPTNTIEILDSQNRPISRADTELVKGRYVTEEDNNKVIVSEEYANEEDLDIGDSLSLLTDYGLYDADKTLVEIVGIYKLSDNNSDVQKRLENQTFYSNRKLVSAIKKIQFQGDTSSNLANYSKIKVNLKDPMDTELFFSELQDGKDYEGIKFSSSYEQYQAMSHIVDGISKTFSVIQVVVFFVASIIMALIMLMSLRERRYEIGLLRSLGENKKNVLIQMFIEVFMIFIVSFLIGLAFAKYVVTPNMSTMINEKLDESMSESISETTVPFKGPNFEEDTDSELSVEPKIDSQTRKISTSSISIIFVTLTGIICLSTVLPTYSIVKKSPKQILSTTD</sequence>
<evidence type="ECO:0000259" key="7">
    <source>
        <dbReference type="Pfam" id="PF02687"/>
    </source>
</evidence>
<keyword evidence="3 6" id="KW-0812">Transmembrane</keyword>
<dbReference type="PANTHER" id="PTHR30572">
    <property type="entry name" value="MEMBRANE COMPONENT OF TRANSPORTER-RELATED"/>
    <property type="match status" value="1"/>
</dbReference>
<dbReference type="GO" id="GO:0022857">
    <property type="term" value="F:transmembrane transporter activity"/>
    <property type="evidence" value="ECO:0007669"/>
    <property type="project" value="TreeGrafter"/>
</dbReference>
<proteinExistence type="predicted"/>
<feature type="transmembrane region" description="Helical" evidence="6">
    <location>
        <begin position="311"/>
        <end position="332"/>
    </location>
</feature>
<accession>A0A429ZHJ4</accession>
<evidence type="ECO:0000256" key="1">
    <source>
        <dbReference type="ARBA" id="ARBA00004651"/>
    </source>
</evidence>
<dbReference type="Proteomes" id="UP000288490">
    <property type="component" value="Unassembled WGS sequence"/>
</dbReference>
<keyword evidence="5 6" id="KW-0472">Membrane</keyword>
<comment type="subcellular location">
    <subcellularLocation>
        <location evidence="1">Cell membrane</location>
        <topology evidence="1">Multi-pass membrane protein</topology>
    </subcellularLocation>
</comment>
<evidence type="ECO:0000256" key="3">
    <source>
        <dbReference type="ARBA" id="ARBA00022692"/>
    </source>
</evidence>
<feature type="domain" description="ABC3 transporter permease C-terminal" evidence="7">
    <location>
        <begin position="312"/>
        <end position="379"/>
    </location>
</feature>
<dbReference type="Pfam" id="PF02687">
    <property type="entry name" value="FtsX"/>
    <property type="match status" value="1"/>
</dbReference>